<comment type="caution">
    <text evidence="1">The sequence shown here is derived from an EMBL/GenBank/DDBJ whole genome shotgun (WGS) entry which is preliminary data.</text>
</comment>
<accession>A0AAD5KHQ0</accession>
<reference evidence="1" key="1">
    <citation type="journal article" date="2022" name="IScience">
        <title>Evolution of zygomycete secretomes and the origins of terrestrial fungal ecologies.</title>
        <authorList>
            <person name="Chang Y."/>
            <person name="Wang Y."/>
            <person name="Mondo S."/>
            <person name="Ahrendt S."/>
            <person name="Andreopoulos W."/>
            <person name="Barry K."/>
            <person name="Beard J."/>
            <person name="Benny G.L."/>
            <person name="Blankenship S."/>
            <person name="Bonito G."/>
            <person name="Cuomo C."/>
            <person name="Desiro A."/>
            <person name="Gervers K.A."/>
            <person name="Hundley H."/>
            <person name="Kuo A."/>
            <person name="LaButti K."/>
            <person name="Lang B.F."/>
            <person name="Lipzen A."/>
            <person name="O'Donnell K."/>
            <person name="Pangilinan J."/>
            <person name="Reynolds N."/>
            <person name="Sandor L."/>
            <person name="Smith M.E."/>
            <person name="Tsang A."/>
            <person name="Grigoriev I.V."/>
            <person name="Stajich J.E."/>
            <person name="Spatafora J.W."/>
        </authorList>
    </citation>
    <scope>NUCLEOTIDE SEQUENCE</scope>
    <source>
        <strain evidence="1">RSA 2281</strain>
    </source>
</reference>
<reference evidence="1" key="2">
    <citation type="submission" date="2023-02" db="EMBL/GenBank/DDBJ databases">
        <authorList>
            <consortium name="DOE Joint Genome Institute"/>
            <person name="Mondo S.J."/>
            <person name="Chang Y."/>
            <person name="Wang Y."/>
            <person name="Ahrendt S."/>
            <person name="Andreopoulos W."/>
            <person name="Barry K."/>
            <person name="Beard J."/>
            <person name="Benny G.L."/>
            <person name="Blankenship S."/>
            <person name="Bonito G."/>
            <person name="Cuomo C."/>
            <person name="Desiro A."/>
            <person name="Gervers K.A."/>
            <person name="Hundley H."/>
            <person name="Kuo A."/>
            <person name="LaButti K."/>
            <person name="Lang B.F."/>
            <person name="Lipzen A."/>
            <person name="O'Donnell K."/>
            <person name="Pangilinan J."/>
            <person name="Reynolds N."/>
            <person name="Sandor L."/>
            <person name="Smith M.W."/>
            <person name="Tsang A."/>
            <person name="Grigoriev I.V."/>
            <person name="Stajich J.E."/>
            <person name="Spatafora J.W."/>
        </authorList>
    </citation>
    <scope>NUCLEOTIDE SEQUENCE</scope>
    <source>
        <strain evidence="1">RSA 2281</strain>
    </source>
</reference>
<dbReference type="Proteomes" id="UP001209540">
    <property type="component" value="Unassembled WGS sequence"/>
</dbReference>
<dbReference type="AlphaFoldDB" id="A0AAD5KHQ0"/>
<protein>
    <submittedName>
        <fullName evidence="1">Uncharacterized protein</fullName>
    </submittedName>
</protein>
<name>A0AAD5KHQ0_9FUNG</name>
<dbReference type="EMBL" id="JAIXMP010000006">
    <property type="protein sequence ID" value="KAI9271548.1"/>
    <property type="molecule type" value="Genomic_DNA"/>
</dbReference>
<proteinExistence type="predicted"/>
<evidence type="ECO:0000313" key="1">
    <source>
        <dbReference type="EMBL" id="KAI9271548.1"/>
    </source>
</evidence>
<keyword evidence="2" id="KW-1185">Reference proteome</keyword>
<sequence length="172" mass="20205">MHIINQQSFGLARWLPLFSKCPHHNVSIIYLSQHFLNFIETAAYYELRIHTLSTQNLTISNRHTRDFLIALAQLHISRVVLDSPLSIQQINDTLPLWLCPNFTLTYLEIRSFNTTLRRAGQFHNAVIDFVLYVRDFFPNLETFTFAPNNPLRSPFEAAFMEQQLFHIANLHY</sequence>
<organism evidence="1 2">
    <name type="scientific">Phascolomyces articulosus</name>
    <dbReference type="NCBI Taxonomy" id="60185"/>
    <lineage>
        <taxon>Eukaryota</taxon>
        <taxon>Fungi</taxon>
        <taxon>Fungi incertae sedis</taxon>
        <taxon>Mucoromycota</taxon>
        <taxon>Mucoromycotina</taxon>
        <taxon>Mucoromycetes</taxon>
        <taxon>Mucorales</taxon>
        <taxon>Lichtheimiaceae</taxon>
        <taxon>Phascolomyces</taxon>
    </lineage>
</organism>
<gene>
    <name evidence="1" type="ORF">BDA99DRAFT_534037</name>
</gene>
<evidence type="ECO:0000313" key="2">
    <source>
        <dbReference type="Proteomes" id="UP001209540"/>
    </source>
</evidence>